<protein>
    <submittedName>
        <fullName evidence="1">Uncharacterized protein</fullName>
    </submittedName>
</protein>
<dbReference type="AlphaFoldDB" id="A0A1N6M500"/>
<name>A0A1N6M500_9VIBR</name>
<evidence type="ECO:0000313" key="1">
    <source>
        <dbReference type="EMBL" id="SIO94533.1"/>
    </source>
</evidence>
<accession>A0A1N6M500</accession>
<organism evidence="1 2">
    <name type="scientific">Vibrio spartinae</name>
    <dbReference type="NCBI Taxonomy" id="1918945"/>
    <lineage>
        <taxon>Bacteria</taxon>
        <taxon>Pseudomonadati</taxon>
        <taxon>Pseudomonadota</taxon>
        <taxon>Gammaproteobacteria</taxon>
        <taxon>Vibrionales</taxon>
        <taxon>Vibrionaceae</taxon>
        <taxon>Vibrio</taxon>
    </lineage>
</organism>
<sequence>MDEFLAFREQERIKATLITRAEVKLKALLGTFAAGQKSLGRFRRCY</sequence>
<proteinExistence type="predicted"/>
<gene>
    <name evidence="1" type="ORF">VSP9026_02244</name>
</gene>
<evidence type="ECO:0000313" key="2">
    <source>
        <dbReference type="Proteomes" id="UP000184774"/>
    </source>
</evidence>
<dbReference type="EMBL" id="FSSB01000014">
    <property type="protein sequence ID" value="SIO94533.1"/>
    <property type="molecule type" value="Genomic_DNA"/>
</dbReference>
<dbReference type="Proteomes" id="UP000184774">
    <property type="component" value="Unassembled WGS sequence"/>
</dbReference>
<reference evidence="1 2" key="1">
    <citation type="submission" date="2016-12" db="EMBL/GenBank/DDBJ databases">
        <authorList>
            <person name="Song W.-J."/>
            <person name="Kurnit D.M."/>
        </authorList>
    </citation>
    <scope>NUCLEOTIDE SEQUENCE [LARGE SCALE GENOMIC DNA]</scope>
    <source>
        <strain evidence="1 2">CECT 9026</strain>
    </source>
</reference>